<dbReference type="InterPro" id="IPR036942">
    <property type="entry name" value="Beta-barrel_TonB_sf"/>
</dbReference>
<sequence>MVLCMNSCTAARRWLRLLVLALVGAPLLALAAPGELVVRALDAASGRSLSGVRIEVTDRDGQSVRAFSDDRGEARFGNLEEGFYRVEASAEGRALTLEPTFRILAGRSASLEIQLPRLERLADTPLEEVLVVARARQADRLSGVSASFRNRDELRNAVGAGPDVMRALDGLPGLVSDGAFAGFTVRGRGPRNNLIFVDDFPLDKVVHFDQTIGEDDDIGGGGRFSIFAPNSVAGAEFSPGGWGAAYGGRAGSLLRLELAEGGLTPVTSLRLDVAGAEFTYDGPSGFDDDTSVFFTARRFDFGNLFELIGQDAIGTPKVTDIILKTSTQLSERDELQFLVIHAPEDFTRDLDNVANSDDFDNVNLIRSTQDLSLFGVTWRRMVGNSGEWSNRLYLRSSDKDSTQGEAFPDLAKDGVIPARETVFSILEKEDELGWRSDFTTFNRFGEFSAGLRVVRIDADFATQLDGPWIRYVYESDDPRPPGQQYIVWQPENIEARFGRAGTNLAAYVEQSIELDRFELRPGLRVDRDAFSEESYLSPRFSLDYLATPTLRFSLTSGLFHESPRFLTRAANPANFDLANEKIAHVSLGLDYTINDAWNVIAEVYHQDLDDLVVDQSRANRRALNAGDGTSSGFDLVLQRAFDNGWSADLTYSYNRGRQDDNDGRGSYTPDFSREHFFSVGSRWEVTDRLQLAARWKWGSGRPGDAFIIHQNVMPGSGLLRASKEITEQNATTLGDYQSLNVRVDYRRRFGPMDVVLFLDVINLYGAERGAPQDFNPITGRQIDDEASPFPQFGLILERAW</sequence>
<dbReference type="Pfam" id="PF13620">
    <property type="entry name" value="CarboxypepD_reg"/>
    <property type="match status" value="1"/>
</dbReference>
<dbReference type="GO" id="GO:0009279">
    <property type="term" value="C:cell outer membrane"/>
    <property type="evidence" value="ECO:0007669"/>
    <property type="project" value="UniProtKB-SubCell"/>
</dbReference>
<dbReference type="EMBL" id="SLWX01000002">
    <property type="protein sequence ID" value="TCO77694.1"/>
    <property type="molecule type" value="Genomic_DNA"/>
</dbReference>
<comment type="subcellular location">
    <subcellularLocation>
        <location evidence="1">Cell outer membrane</location>
        <topology evidence="1">Multi-pass membrane protein</topology>
    </subcellularLocation>
</comment>
<dbReference type="PANTHER" id="PTHR30069">
    <property type="entry name" value="TONB-DEPENDENT OUTER MEMBRANE RECEPTOR"/>
    <property type="match status" value="1"/>
</dbReference>
<keyword evidence="6" id="KW-0472">Membrane</keyword>
<gene>
    <name evidence="8" type="ORF">EV688_102151</name>
</gene>
<dbReference type="Gene3D" id="2.40.170.20">
    <property type="entry name" value="TonB-dependent receptor, beta-barrel domain"/>
    <property type="match status" value="1"/>
</dbReference>
<organism evidence="8 9">
    <name type="scientific">Chromatocurvus halotolerans</name>
    <dbReference type="NCBI Taxonomy" id="1132028"/>
    <lineage>
        <taxon>Bacteria</taxon>
        <taxon>Pseudomonadati</taxon>
        <taxon>Pseudomonadota</taxon>
        <taxon>Gammaproteobacteria</taxon>
        <taxon>Cellvibrionales</taxon>
        <taxon>Halieaceae</taxon>
        <taxon>Chromatocurvus</taxon>
    </lineage>
</organism>
<dbReference type="InterPro" id="IPR037066">
    <property type="entry name" value="Plug_dom_sf"/>
</dbReference>
<dbReference type="PANTHER" id="PTHR30069:SF29">
    <property type="entry name" value="HEMOGLOBIN AND HEMOGLOBIN-HAPTOGLOBIN-BINDING PROTEIN 1-RELATED"/>
    <property type="match status" value="1"/>
</dbReference>
<keyword evidence="7" id="KW-0998">Cell outer membrane</keyword>
<evidence type="ECO:0000256" key="7">
    <source>
        <dbReference type="ARBA" id="ARBA00023237"/>
    </source>
</evidence>
<evidence type="ECO:0000256" key="4">
    <source>
        <dbReference type="ARBA" id="ARBA00022692"/>
    </source>
</evidence>
<keyword evidence="3" id="KW-1134">Transmembrane beta strand</keyword>
<reference evidence="8 9" key="1">
    <citation type="submission" date="2019-03" db="EMBL/GenBank/DDBJ databases">
        <title>Genomic Encyclopedia of Type Strains, Phase IV (KMG-IV): sequencing the most valuable type-strain genomes for metagenomic binning, comparative biology and taxonomic classification.</title>
        <authorList>
            <person name="Goeker M."/>
        </authorList>
    </citation>
    <scope>NUCLEOTIDE SEQUENCE [LARGE SCALE GENOMIC DNA]</scope>
    <source>
        <strain evidence="8 9">DSM 23344</strain>
    </source>
</reference>
<keyword evidence="8" id="KW-0675">Receptor</keyword>
<evidence type="ECO:0000256" key="3">
    <source>
        <dbReference type="ARBA" id="ARBA00022452"/>
    </source>
</evidence>
<evidence type="ECO:0000313" key="8">
    <source>
        <dbReference type="EMBL" id="TCO77694.1"/>
    </source>
</evidence>
<evidence type="ECO:0000256" key="6">
    <source>
        <dbReference type="ARBA" id="ARBA00023136"/>
    </source>
</evidence>
<keyword evidence="4" id="KW-0812">Transmembrane</keyword>
<evidence type="ECO:0000256" key="2">
    <source>
        <dbReference type="ARBA" id="ARBA00022448"/>
    </source>
</evidence>
<comment type="caution">
    <text evidence="8">The sequence shown here is derived from an EMBL/GenBank/DDBJ whole genome shotgun (WGS) entry which is preliminary data.</text>
</comment>
<dbReference type="Proteomes" id="UP000294980">
    <property type="component" value="Unassembled WGS sequence"/>
</dbReference>
<protein>
    <submittedName>
        <fullName evidence="8">Outer membrane receptor protein involved in Fe transport</fullName>
    </submittedName>
</protein>
<dbReference type="InterPro" id="IPR013783">
    <property type="entry name" value="Ig-like_fold"/>
</dbReference>
<dbReference type="AlphaFoldDB" id="A0A4R2KUV6"/>
<dbReference type="Gene3D" id="2.60.40.10">
    <property type="entry name" value="Immunoglobulins"/>
    <property type="match status" value="1"/>
</dbReference>
<name>A0A4R2KUV6_9GAMM</name>
<keyword evidence="5" id="KW-0732">Signal</keyword>
<dbReference type="GO" id="GO:0015344">
    <property type="term" value="F:siderophore uptake transmembrane transporter activity"/>
    <property type="evidence" value="ECO:0007669"/>
    <property type="project" value="TreeGrafter"/>
</dbReference>
<dbReference type="GO" id="GO:0044718">
    <property type="term" value="P:siderophore transmembrane transport"/>
    <property type="evidence" value="ECO:0007669"/>
    <property type="project" value="TreeGrafter"/>
</dbReference>
<dbReference type="InterPro" id="IPR039426">
    <property type="entry name" value="TonB-dep_rcpt-like"/>
</dbReference>
<keyword evidence="9" id="KW-1185">Reference proteome</keyword>
<dbReference type="Gene3D" id="2.170.130.10">
    <property type="entry name" value="TonB-dependent receptor, plug domain"/>
    <property type="match status" value="1"/>
</dbReference>
<dbReference type="SUPFAM" id="SSF49478">
    <property type="entry name" value="Cna protein B-type domain"/>
    <property type="match status" value="1"/>
</dbReference>
<evidence type="ECO:0000256" key="5">
    <source>
        <dbReference type="ARBA" id="ARBA00022729"/>
    </source>
</evidence>
<evidence type="ECO:0000256" key="1">
    <source>
        <dbReference type="ARBA" id="ARBA00004571"/>
    </source>
</evidence>
<evidence type="ECO:0000313" key="9">
    <source>
        <dbReference type="Proteomes" id="UP000294980"/>
    </source>
</evidence>
<keyword evidence="2" id="KW-0813">Transport</keyword>
<accession>A0A4R2KUV6</accession>
<proteinExistence type="predicted"/>
<dbReference type="SUPFAM" id="SSF56935">
    <property type="entry name" value="Porins"/>
    <property type="match status" value="1"/>
</dbReference>